<protein>
    <submittedName>
        <fullName evidence="1">ABC transporter substrate-binding protein</fullName>
    </submittedName>
    <submittedName>
        <fullName evidence="2">Sulfonate/nitrate/taurine transporter substrate-binding protein</fullName>
    </submittedName>
</protein>
<dbReference type="AlphaFoldDB" id="A0A329URF2"/>
<accession>A0A329URF2</accession>
<gene>
    <name evidence="2" type="ORF">C4N21_11605</name>
    <name evidence="1" type="ORF">GKE10_06945</name>
</gene>
<dbReference type="Proteomes" id="UP000250550">
    <property type="component" value="Unassembled WGS sequence"/>
</dbReference>
<dbReference type="InterPro" id="IPR027024">
    <property type="entry name" value="UCP027386_ABC_sbc_TM0202"/>
</dbReference>
<reference evidence="1 4" key="2">
    <citation type="journal article" date="2019" name="Nat. Med.">
        <title>A library of human gut bacterial isolates paired with longitudinal multiomics data enables mechanistic microbiome research.</title>
        <authorList>
            <person name="Poyet M."/>
            <person name="Groussin M."/>
            <person name="Gibbons S.M."/>
            <person name="Avila-Pacheco J."/>
            <person name="Jiang X."/>
            <person name="Kearney S.M."/>
            <person name="Perrotta A.R."/>
            <person name="Berdy B."/>
            <person name="Zhao S."/>
            <person name="Lieberman T.D."/>
            <person name="Swanson P.K."/>
            <person name="Smith M."/>
            <person name="Roesemann S."/>
            <person name="Alexander J.E."/>
            <person name="Rich S.A."/>
            <person name="Livny J."/>
            <person name="Vlamakis H."/>
            <person name="Clish C."/>
            <person name="Bullock K."/>
            <person name="Deik A."/>
            <person name="Scott J."/>
            <person name="Pierce K.A."/>
            <person name="Xavier R.J."/>
            <person name="Alm E.J."/>
        </authorList>
    </citation>
    <scope>NUCLEOTIDE SEQUENCE [LARGE SCALE GENOMIC DNA]</scope>
    <source>
        <strain evidence="1 4">BIOML-B1</strain>
    </source>
</reference>
<proteinExistence type="predicted"/>
<dbReference type="PANTHER" id="PTHR30024:SF46">
    <property type="entry name" value="ABC TRANSPORTER, SUBSTRATE-BINDING LIPOPROTEIN"/>
    <property type="match status" value="1"/>
</dbReference>
<evidence type="ECO:0000313" key="2">
    <source>
        <dbReference type="EMBL" id="RAW64103.1"/>
    </source>
</evidence>
<dbReference type="EMBL" id="PRLF01000019">
    <property type="protein sequence ID" value="RAW64103.1"/>
    <property type="molecule type" value="Genomic_DNA"/>
</dbReference>
<organism evidence="2 3">
    <name type="scientific">Faecalibacterium prausnitzii</name>
    <dbReference type="NCBI Taxonomy" id="853"/>
    <lineage>
        <taxon>Bacteria</taxon>
        <taxon>Bacillati</taxon>
        <taxon>Bacillota</taxon>
        <taxon>Clostridia</taxon>
        <taxon>Eubacteriales</taxon>
        <taxon>Oscillospiraceae</taxon>
        <taxon>Faecalibacterium</taxon>
    </lineage>
</organism>
<reference evidence="2 3" key="1">
    <citation type="submission" date="2018-02" db="EMBL/GenBank/DDBJ databases">
        <title>Complete genome sequencing of Faecalibacterium prausnitzii strains isolated from the human gut.</title>
        <authorList>
            <person name="Fitzgerald B.C."/>
            <person name="Shkoporov A.N."/>
            <person name="Ross P.R."/>
            <person name="Hill C."/>
        </authorList>
    </citation>
    <scope>NUCLEOTIDE SEQUENCE [LARGE SCALE GENOMIC DNA]</scope>
    <source>
        <strain evidence="2 3">APC924/119</strain>
    </source>
</reference>
<name>A0A329URF2_9FIRM</name>
<dbReference type="EMBL" id="WKQM01000011">
    <property type="protein sequence ID" value="MSC51641.1"/>
    <property type="molecule type" value="Genomic_DNA"/>
</dbReference>
<evidence type="ECO:0000313" key="4">
    <source>
        <dbReference type="Proteomes" id="UP000462091"/>
    </source>
</evidence>
<dbReference type="Pfam" id="PF12974">
    <property type="entry name" value="Phosphonate-bd"/>
    <property type="match status" value="1"/>
</dbReference>
<sequence length="378" mass="39512">MILQNFSKKDRFPLPVPGRAGCEKEYFMKKILSLLLAFSLALSLAACGGSASSAASSAAVSEVASSAAASEEEETAAPLSATEPLRIAGLKGPTTMGLVNLLSMEQAGTAAMDYDLQLYGAADEIVPLLIKGELDMAAIPANLAATLYQKTSGGIQAVAVNTLGVLYVVEQGDTVHSMADLKGRTILSTGKGTTPEYVLRYLLTANGLDPDKDVDIQYYSEATEVTAQMASTQDAIAVLPQPYVTAAGLKDDTLRVALDLTAEWDKVADTQLITGVTVVRKAYAEEHPDVVAAFLADYAQSVNAANTDLDGTAALCEEQGVVAKAAIAKKALPNCNIVCLTGEELKADVSGYLQVLYDADPAAVGGTLPGEDFYWAAQ</sequence>
<evidence type="ECO:0000313" key="3">
    <source>
        <dbReference type="Proteomes" id="UP000250550"/>
    </source>
</evidence>
<dbReference type="PANTHER" id="PTHR30024">
    <property type="entry name" value="ALIPHATIC SULFONATES-BINDING PROTEIN-RELATED"/>
    <property type="match status" value="1"/>
</dbReference>
<dbReference type="Gene3D" id="3.40.190.10">
    <property type="entry name" value="Periplasmic binding protein-like II"/>
    <property type="match status" value="2"/>
</dbReference>
<comment type="caution">
    <text evidence="2">The sequence shown here is derived from an EMBL/GenBank/DDBJ whole genome shotgun (WGS) entry which is preliminary data.</text>
</comment>
<evidence type="ECO:0000313" key="1">
    <source>
        <dbReference type="EMBL" id="MSC51641.1"/>
    </source>
</evidence>
<dbReference type="PIRSF" id="PIRSF027386">
    <property type="entry name" value="UCP027386_ABC_sbc_TM0202"/>
    <property type="match status" value="1"/>
</dbReference>
<dbReference type="Proteomes" id="UP000462091">
    <property type="component" value="Unassembled WGS sequence"/>
</dbReference>
<dbReference type="SUPFAM" id="SSF53850">
    <property type="entry name" value="Periplasmic binding protein-like II"/>
    <property type="match status" value="1"/>
</dbReference>